<reference evidence="2 3" key="1">
    <citation type="submission" date="2023-02" db="EMBL/GenBank/DDBJ databases">
        <title>LHISI_Scaffold_Assembly.</title>
        <authorList>
            <person name="Stuart O.P."/>
            <person name="Cleave R."/>
            <person name="Magrath M.J.L."/>
            <person name="Mikheyev A.S."/>
        </authorList>
    </citation>
    <scope>NUCLEOTIDE SEQUENCE [LARGE SCALE GENOMIC DNA]</scope>
    <source>
        <strain evidence="2">Daus_M_001</strain>
        <tissue evidence="2">Leg muscle</tissue>
    </source>
</reference>
<dbReference type="Proteomes" id="UP001159363">
    <property type="component" value="Chromosome 3"/>
</dbReference>
<feature type="compositionally biased region" description="Basic and acidic residues" evidence="1">
    <location>
        <begin position="1"/>
        <end position="18"/>
    </location>
</feature>
<name>A0ABQ9HYM2_9NEOP</name>
<evidence type="ECO:0000313" key="2">
    <source>
        <dbReference type="EMBL" id="KAJ8889481.1"/>
    </source>
</evidence>
<protein>
    <submittedName>
        <fullName evidence="2">Uncharacterized protein</fullName>
    </submittedName>
</protein>
<comment type="caution">
    <text evidence="2">The sequence shown here is derived from an EMBL/GenBank/DDBJ whole genome shotgun (WGS) entry which is preliminary data.</text>
</comment>
<feature type="region of interest" description="Disordered" evidence="1">
    <location>
        <begin position="59"/>
        <end position="87"/>
    </location>
</feature>
<gene>
    <name evidence="2" type="ORF">PR048_008980</name>
</gene>
<proteinExistence type="predicted"/>
<evidence type="ECO:0000313" key="3">
    <source>
        <dbReference type="Proteomes" id="UP001159363"/>
    </source>
</evidence>
<accession>A0ABQ9HYM2</accession>
<evidence type="ECO:0000256" key="1">
    <source>
        <dbReference type="SAM" id="MobiDB-lite"/>
    </source>
</evidence>
<sequence>MRMKRGKYEAALECKSDGNGRSPRKPASGIVRYDSAMWESGGGPTGNRTRFALVGGEYEKDADTTTPAPCNEMAPEDLRPPPPLAEEADTCRKRTNILGIRTIGAARELETIQGDDLRHYVYFCGPAASSLWRRPSGAMRFRHGSASPHYPSVELRFRGRNISQVKGPMYLRVQGQEARERYGRH</sequence>
<keyword evidence="3" id="KW-1185">Reference proteome</keyword>
<organism evidence="2 3">
    <name type="scientific">Dryococelus australis</name>
    <dbReference type="NCBI Taxonomy" id="614101"/>
    <lineage>
        <taxon>Eukaryota</taxon>
        <taxon>Metazoa</taxon>
        <taxon>Ecdysozoa</taxon>
        <taxon>Arthropoda</taxon>
        <taxon>Hexapoda</taxon>
        <taxon>Insecta</taxon>
        <taxon>Pterygota</taxon>
        <taxon>Neoptera</taxon>
        <taxon>Polyneoptera</taxon>
        <taxon>Phasmatodea</taxon>
        <taxon>Verophasmatodea</taxon>
        <taxon>Anareolatae</taxon>
        <taxon>Phasmatidae</taxon>
        <taxon>Eurycanthinae</taxon>
        <taxon>Dryococelus</taxon>
    </lineage>
</organism>
<dbReference type="EMBL" id="JARBHB010000003">
    <property type="protein sequence ID" value="KAJ8889481.1"/>
    <property type="molecule type" value="Genomic_DNA"/>
</dbReference>
<feature type="region of interest" description="Disordered" evidence="1">
    <location>
        <begin position="1"/>
        <end position="28"/>
    </location>
</feature>